<feature type="non-terminal residue" evidence="3">
    <location>
        <position position="585"/>
    </location>
</feature>
<evidence type="ECO:0000256" key="1">
    <source>
        <dbReference type="SAM" id="MobiDB-lite"/>
    </source>
</evidence>
<feature type="region of interest" description="Disordered" evidence="1">
    <location>
        <begin position="543"/>
        <end position="568"/>
    </location>
</feature>
<dbReference type="SMART" id="SM00220">
    <property type="entry name" value="S_TKc"/>
    <property type="match status" value="1"/>
</dbReference>
<organism evidence="3 4">
    <name type="scientific">Colletotrichum asianum</name>
    <dbReference type="NCBI Taxonomy" id="702518"/>
    <lineage>
        <taxon>Eukaryota</taxon>
        <taxon>Fungi</taxon>
        <taxon>Dikarya</taxon>
        <taxon>Ascomycota</taxon>
        <taxon>Pezizomycotina</taxon>
        <taxon>Sordariomycetes</taxon>
        <taxon>Hypocreomycetidae</taxon>
        <taxon>Glomerellales</taxon>
        <taxon>Glomerellaceae</taxon>
        <taxon>Colletotrichum</taxon>
        <taxon>Colletotrichum gloeosporioides species complex</taxon>
    </lineage>
</organism>
<name>A0A8H3WK85_9PEZI</name>
<reference evidence="3 4" key="1">
    <citation type="submission" date="2019-12" db="EMBL/GenBank/DDBJ databases">
        <title>A genome sequence resource for the geographically widespread anthracnose pathogen Colletotrichum asianum.</title>
        <authorList>
            <person name="Meng Y."/>
        </authorList>
    </citation>
    <scope>NUCLEOTIDE SEQUENCE [LARGE SCALE GENOMIC DNA]</scope>
    <source>
        <strain evidence="3 4">ICMP 18580</strain>
    </source>
</reference>
<dbReference type="PANTHER" id="PTHR24359">
    <property type="entry name" value="SERINE/THREONINE-PROTEIN KINASE SBK1"/>
    <property type="match status" value="1"/>
</dbReference>
<gene>
    <name evidence="3" type="ORF">GQ607_003116</name>
</gene>
<dbReference type="Gene3D" id="1.10.510.10">
    <property type="entry name" value="Transferase(Phosphotransferase) domain 1"/>
    <property type="match status" value="1"/>
</dbReference>
<keyword evidence="3" id="KW-0808">Transferase</keyword>
<evidence type="ECO:0000259" key="2">
    <source>
        <dbReference type="PROSITE" id="PS50011"/>
    </source>
</evidence>
<dbReference type="OrthoDB" id="1046782at2759"/>
<dbReference type="PROSITE" id="PS50011">
    <property type="entry name" value="PROTEIN_KINASE_DOM"/>
    <property type="match status" value="1"/>
</dbReference>
<evidence type="ECO:0000313" key="4">
    <source>
        <dbReference type="Proteomes" id="UP000434172"/>
    </source>
</evidence>
<evidence type="ECO:0000313" key="3">
    <source>
        <dbReference type="EMBL" id="KAF0329548.1"/>
    </source>
</evidence>
<dbReference type="InterPro" id="IPR011009">
    <property type="entry name" value="Kinase-like_dom_sf"/>
</dbReference>
<dbReference type="AlphaFoldDB" id="A0A8H3WK85"/>
<dbReference type="GO" id="GO:0005524">
    <property type="term" value="F:ATP binding"/>
    <property type="evidence" value="ECO:0007669"/>
    <property type="project" value="InterPro"/>
</dbReference>
<accession>A0A8H3WK85</accession>
<dbReference type="EMBL" id="WOWK01000011">
    <property type="protein sequence ID" value="KAF0329548.1"/>
    <property type="molecule type" value="Genomic_DNA"/>
</dbReference>
<proteinExistence type="predicted"/>
<sequence>MDPQQFSRRLSAQTSRSTTGSNASSIRLRSPTGIKLREKVLPKTADPYTFHLPRFLPECDLNTILTIETVKEVMEMVYTNRKLEKELFDPEQQIWGAHRDLKRLKILATLVLIEEPTYIINFVDNDIWDDKLPLDPVSHPMLFDGWLDGHIESFCHRQYWVLAPVLDFTTTKHRVFDARFPMPFEEVLDWSQAKGGANGLVLKVKIHEKYQRWAPLSKPYSFYAIKRFDKSQRDHFLNEKEALLRFSLPEDRHKNLIRLLFSYDIGSHMFMIFPGANWDLEGFWKDNRNNPASSEELIWLIHQCQGLADGLCKVHDYGGRHGDIKSRNLLFFADPQNPPGRLVVADFTLMRFHSPDSDVTKASKVDKTTTYRPPEADGLYSTVASPKFDIWTLGCVYLEFVTWHLLGGDAITEGSFQAEDGETYESFSTARQSDDDGLAHREDKFFNQFATNAAKVKASVETWIHCLRGHPNTSPALRGLLDLVKDHMLVVVPDDRCGMHMVKETLNIIFNQCGKHAEYAKPDSKRSTKGAVIAPRWTEKSKTYSRVAVGAMSTSPEPRDSGSKLDLETINQAFSDAIPFPQNQP</sequence>
<dbReference type="Proteomes" id="UP000434172">
    <property type="component" value="Unassembled WGS sequence"/>
</dbReference>
<keyword evidence="3" id="KW-0418">Kinase</keyword>
<dbReference type="Pfam" id="PF00069">
    <property type="entry name" value="Pkinase"/>
    <property type="match status" value="1"/>
</dbReference>
<dbReference type="InterPro" id="IPR000719">
    <property type="entry name" value="Prot_kinase_dom"/>
</dbReference>
<comment type="caution">
    <text evidence="3">The sequence shown here is derived from an EMBL/GenBank/DDBJ whole genome shotgun (WGS) entry which is preliminary data.</text>
</comment>
<dbReference type="PANTHER" id="PTHR24359:SF1">
    <property type="entry name" value="INHIBITOR OF NUCLEAR FACTOR KAPPA-B KINASE EPSILON SUBUNIT HOMOLOG 1-RELATED"/>
    <property type="match status" value="1"/>
</dbReference>
<feature type="domain" description="Protein kinase" evidence="2">
    <location>
        <begin position="187"/>
        <end position="490"/>
    </location>
</feature>
<dbReference type="GO" id="GO:0004674">
    <property type="term" value="F:protein serine/threonine kinase activity"/>
    <property type="evidence" value="ECO:0007669"/>
    <property type="project" value="TreeGrafter"/>
</dbReference>
<dbReference type="CDD" id="cd00180">
    <property type="entry name" value="PKc"/>
    <property type="match status" value="1"/>
</dbReference>
<feature type="region of interest" description="Disordered" evidence="1">
    <location>
        <begin position="1"/>
        <end position="26"/>
    </location>
</feature>
<keyword evidence="4" id="KW-1185">Reference proteome</keyword>
<protein>
    <submittedName>
        <fullName evidence="3">Protein kinase</fullName>
    </submittedName>
</protein>
<feature type="compositionally biased region" description="Basic and acidic residues" evidence="1">
    <location>
        <begin position="557"/>
        <end position="567"/>
    </location>
</feature>
<dbReference type="SUPFAM" id="SSF56112">
    <property type="entry name" value="Protein kinase-like (PK-like)"/>
    <property type="match status" value="1"/>
</dbReference>